<evidence type="ECO:0000313" key="2">
    <source>
        <dbReference type="Proteomes" id="UP000187526"/>
    </source>
</evidence>
<sequence length="80" mass="9133">MPGAIEQPACYPWNGQRIAFDHLRVNYDWVFACKVVFVNDFAGEWWSLQAFIEFACMYDVGLFTELLQGMAEVVQAAYSG</sequence>
<protein>
    <submittedName>
        <fullName evidence="1">Uncharacterized protein</fullName>
    </submittedName>
</protein>
<dbReference type="AlphaFoldDB" id="A0A1R1IDU5"/>
<evidence type="ECO:0000313" key="1">
    <source>
        <dbReference type="EMBL" id="OMG56830.1"/>
    </source>
</evidence>
<reference evidence="1 2" key="1">
    <citation type="submission" date="2016-10" db="EMBL/GenBank/DDBJ databases">
        <title>Alkaliphiles isolated from bioreactors.</title>
        <authorList>
            <person name="Salah Z."/>
            <person name="Rout S.P."/>
            <person name="Humphreys P.N."/>
        </authorList>
    </citation>
    <scope>NUCLEOTIDE SEQUENCE [LARGE SCALE GENOMIC DNA]</scope>
    <source>
        <strain evidence="1 2">ZS02</strain>
    </source>
</reference>
<organism evidence="1 2">
    <name type="scientific">Azonexus hydrophilus</name>
    <dbReference type="NCBI Taxonomy" id="418702"/>
    <lineage>
        <taxon>Bacteria</taxon>
        <taxon>Pseudomonadati</taxon>
        <taxon>Pseudomonadota</taxon>
        <taxon>Betaproteobacteria</taxon>
        <taxon>Rhodocyclales</taxon>
        <taxon>Azonexaceae</taxon>
        <taxon>Azonexus</taxon>
    </lineage>
</organism>
<comment type="caution">
    <text evidence="1">The sequence shown here is derived from an EMBL/GenBank/DDBJ whole genome shotgun (WGS) entry which is preliminary data.</text>
</comment>
<dbReference type="Proteomes" id="UP000187526">
    <property type="component" value="Unassembled WGS sequence"/>
</dbReference>
<name>A0A1R1IDU5_9RHOO</name>
<dbReference type="EMBL" id="MTHD01000001">
    <property type="protein sequence ID" value="OMG56830.1"/>
    <property type="molecule type" value="Genomic_DNA"/>
</dbReference>
<gene>
    <name evidence="1" type="ORF">BJN45_04315</name>
</gene>
<proteinExistence type="predicted"/>
<keyword evidence="2" id="KW-1185">Reference proteome</keyword>
<accession>A0A1R1IDU5</accession>